<dbReference type="PROSITE" id="PS50011">
    <property type="entry name" value="PROTEIN_KINASE_DOM"/>
    <property type="match status" value="1"/>
</dbReference>
<organism evidence="11 12">
    <name type="scientific">Mycena metata</name>
    <dbReference type="NCBI Taxonomy" id="1033252"/>
    <lineage>
        <taxon>Eukaryota</taxon>
        <taxon>Fungi</taxon>
        <taxon>Dikarya</taxon>
        <taxon>Basidiomycota</taxon>
        <taxon>Agaricomycotina</taxon>
        <taxon>Agaricomycetes</taxon>
        <taxon>Agaricomycetidae</taxon>
        <taxon>Agaricales</taxon>
        <taxon>Marasmiineae</taxon>
        <taxon>Mycenaceae</taxon>
        <taxon>Mycena</taxon>
    </lineage>
</organism>
<evidence type="ECO:0000256" key="9">
    <source>
        <dbReference type="PROSITE-ProRule" id="PRU10141"/>
    </source>
</evidence>
<dbReference type="GO" id="GO:0005634">
    <property type="term" value="C:nucleus"/>
    <property type="evidence" value="ECO:0007669"/>
    <property type="project" value="TreeGrafter"/>
</dbReference>
<dbReference type="GO" id="GO:0000245">
    <property type="term" value="P:spliceosomal complex assembly"/>
    <property type="evidence" value="ECO:0007669"/>
    <property type="project" value="TreeGrafter"/>
</dbReference>
<dbReference type="Gene3D" id="1.10.510.10">
    <property type="entry name" value="Transferase(Phosphotransferase) domain 1"/>
    <property type="match status" value="1"/>
</dbReference>
<comment type="catalytic activity">
    <reaction evidence="8">
        <text>L-seryl-[protein] + ATP = O-phospho-L-seryl-[protein] + ADP + H(+)</text>
        <dbReference type="Rhea" id="RHEA:17989"/>
        <dbReference type="Rhea" id="RHEA-COMP:9863"/>
        <dbReference type="Rhea" id="RHEA-COMP:11604"/>
        <dbReference type="ChEBI" id="CHEBI:15378"/>
        <dbReference type="ChEBI" id="CHEBI:29999"/>
        <dbReference type="ChEBI" id="CHEBI:30616"/>
        <dbReference type="ChEBI" id="CHEBI:83421"/>
        <dbReference type="ChEBI" id="CHEBI:456216"/>
        <dbReference type="EC" id="2.7.11.1"/>
    </reaction>
</comment>
<dbReference type="PANTHER" id="PTHR47634">
    <property type="entry name" value="PROTEIN KINASE DOMAIN-CONTAINING PROTEIN-RELATED"/>
    <property type="match status" value="1"/>
</dbReference>
<feature type="binding site" evidence="9">
    <location>
        <position position="76"/>
    </location>
    <ligand>
        <name>ATP</name>
        <dbReference type="ChEBI" id="CHEBI:30616"/>
    </ligand>
</feature>
<dbReference type="PANTHER" id="PTHR47634:SF9">
    <property type="entry name" value="PROTEIN KINASE DOMAIN-CONTAINING PROTEIN-RELATED"/>
    <property type="match status" value="1"/>
</dbReference>
<dbReference type="GO" id="GO:0005737">
    <property type="term" value="C:cytoplasm"/>
    <property type="evidence" value="ECO:0007669"/>
    <property type="project" value="TreeGrafter"/>
</dbReference>
<keyword evidence="2" id="KW-0723">Serine/threonine-protein kinase</keyword>
<proteinExistence type="predicted"/>
<evidence type="ECO:0000256" key="6">
    <source>
        <dbReference type="ARBA" id="ARBA00022840"/>
    </source>
</evidence>
<dbReference type="PROSITE" id="PS00107">
    <property type="entry name" value="PROTEIN_KINASE_ATP"/>
    <property type="match status" value="1"/>
</dbReference>
<comment type="catalytic activity">
    <reaction evidence="7">
        <text>L-threonyl-[protein] + ATP = O-phospho-L-threonyl-[protein] + ADP + H(+)</text>
        <dbReference type="Rhea" id="RHEA:46608"/>
        <dbReference type="Rhea" id="RHEA-COMP:11060"/>
        <dbReference type="Rhea" id="RHEA-COMP:11605"/>
        <dbReference type="ChEBI" id="CHEBI:15378"/>
        <dbReference type="ChEBI" id="CHEBI:30013"/>
        <dbReference type="ChEBI" id="CHEBI:30616"/>
        <dbReference type="ChEBI" id="CHEBI:61977"/>
        <dbReference type="ChEBI" id="CHEBI:456216"/>
        <dbReference type="EC" id="2.7.11.1"/>
    </reaction>
</comment>
<evidence type="ECO:0000256" key="1">
    <source>
        <dbReference type="ARBA" id="ARBA00012513"/>
    </source>
</evidence>
<dbReference type="SMART" id="SM00220">
    <property type="entry name" value="S_TKc"/>
    <property type="match status" value="1"/>
</dbReference>
<accession>A0AAD7J1R0</accession>
<dbReference type="GO" id="GO:0050684">
    <property type="term" value="P:regulation of mRNA processing"/>
    <property type="evidence" value="ECO:0007669"/>
    <property type="project" value="TreeGrafter"/>
</dbReference>
<dbReference type="GO" id="GO:0004674">
    <property type="term" value="F:protein serine/threonine kinase activity"/>
    <property type="evidence" value="ECO:0007669"/>
    <property type="project" value="UniProtKB-KW"/>
</dbReference>
<feature type="domain" description="Protein kinase" evidence="10">
    <location>
        <begin position="45"/>
        <end position="282"/>
    </location>
</feature>
<evidence type="ECO:0000259" key="10">
    <source>
        <dbReference type="PROSITE" id="PS50011"/>
    </source>
</evidence>
<dbReference type="SUPFAM" id="SSF56112">
    <property type="entry name" value="Protein kinase-like (PK-like)"/>
    <property type="match status" value="1"/>
</dbReference>
<dbReference type="Proteomes" id="UP001215598">
    <property type="component" value="Unassembled WGS sequence"/>
</dbReference>
<dbReference type="EC" id="2.7.11.1" evidence="1"/>
<comment type="caution">
    <text evidence="11">The sequence shown here is derived from an EMBL/GenBank/DDBJ whole genome shotgun (WGS) entry which is preliminary data.</text>
</comment>
<reference evidence="11" key="1">
    <citation type="submission" date="2023-03" db="EMBL/GenBank/DDBJ databases">
        <title>Massive genome expansion in bonnet fungi (Mycena s.s.) driven by repeated elements and novel gene families across ecological guilds.</title>
        <authorList>
            <consortium name="Lawrence Berkeley National Laboratory"/>
            <person name="Harder C.B."/>
            <person name="Miyauchi S."/>
            <person name="Viragh M."/>
            <person name="Kuo A."/>
            <person name="Thoen E."/>
            <person name="Andreopoulos B."/>
            <person name="Lu D."/>
            <person name="Skrede I."/>
            <person name="Drula E."/>
            <person name="Henrissat B."/>
            <person name="Morin E."/>
            <person name="Kohler A."/>
            <person name="Barry K."/>
            <person name="LaButti K."/>
            <person name="Morin E."/>
            <person name="Salamov A."/>
            <person name="Lipzen A."/>
            <person name="Mereny Z."/>
            <person name="Hegedus B."/>
            <person name="Baldrian P."/>
            <person name="Stursova M."/>
            <person name="Weitz H."/>
            <person name="Taylor A."/>
            <person name="Grigoriev I.V."/>
            <person name="Nagy L.G."/>
            <person name="Martin F."/>
            <person name="Kauserud H."/>
        </authorList>
    </citation>
    <scope>NUCLEOTIDE SEQUENCE</scope>
    <source>
        <strain evidence="11">CBHHK182m</strain>
    </source>
</reference>
<dbReference type="InterPro" id="IPR017441">
    <property type="entry name" value="Protein_kinase_ATP_BS"/>
</dbReference>
<keyword evidence="12" id="KW-1185">Reference proteome</keyword>
<evidence type="ECO:0000256" key="3">
    <source>
        <dbReference type="ARBA" id="ARBA00022679"/>
    </source>
</evidence>
<dbReference type="InterPro" id="IPR011009">
    <property type="entry name" value="Kinase-like_dom_sf"/>
</dbReference>
<evidence type="ECO:0000256" key="2">
    <source>
        <dbReference type="ARBA" id="ARBA00022527"/>
    </source>
</evidence>
<evidence type="ECO:0000313" key="11">
    <source>
        <dbReference type="EMBL" id="KAJ7755203.1"/>
    </source>
</evidence>
<protein>
    <recommendedName>
        <fullName evidence="1">non-specific serine/threonine protein kinase</fullName>
        <ecNumber evidence="1">2.7.11.1</ecNumber>
    </recommendedName>
</protein>
<evidence type="ECO:0000313" key="12">
    <source>
        <dbReference type="Proteomes" id="UP001215598"/>
    </source>
</evidence>
<dbReference type="EMBL" id="JARKIB010000050">
    <property type="protein sequence ID" value="KAJ7755203.1"/>
    <property type="molecule type" value="Genomic_DNA"/>
</dbReference>
<keyword evidence="5 11" id="KW-0418">Kinase</keyword>
<evidence type="ECO:0000256" key="4">
    <source>
        <dbReference type="ARBA" id="ARBA00022741"/>
    </source>
</evidence>
<evidence type="ECO:0000256" key="5">
    <source>
        <dbReference type="ARBA" id="ARBA00022777"/>
    </source>
</evidence>
<dbReference type="GO" id="GO:0005524">
    <property type="term" value="F:ATP binding"/>
    <property type="evidence" value="ECO:0007669"/>
    <property type="project" value="UniProtKB-UniRule"/>
</dbReference>
<gene>
    <name evidence="11" type="ORF">B0H16DRAFT_731619</name>
</gene>
<keyword evidence="3" id="KW-0808">Transferase</keyword>
<dbReference type="AlphaFoldDB" id="A0AAD7J1R0"/>
<name>A0AAD7J1R0_9AGAR</name>
<evidence type="ECO:0000256" key="7">
    <source>
        <dbReference type="ARBA" id="ARBA00047899"/>
    </source>
</evidence>
<sequence>MGEYRYLWPLPDQYEETTEQIQRYHPGGLHPVHIDERYSSAVGQYRVLHKLGYGSYSHVWFGQTLASPNSRGVVLKLIASQCTGKTNEVEINTYLASRSKEDFGFRNFLFCHDTFQLHGPNGVHNVIVTEPAISLANLPSLGVELDEREVVRQMFHGLSFLHRHGVVHRDLHLGNIAVEFPFLRTSGVNEIMKASRHPICHPCVLSTAVSHPASLPAYLVEKAKFCERFAPLMREEASSIVVKLLDFGCAFRPGTNDVLAAEQGGPCFFLEGTGMCSCPPPS</sequence>
<dbReference type="InterPro" id="IPR000719">
    <property type="entry name" value="Prot_kinase_dom"/>
</dbReference>
<dbReference type="InterPro" id="IPR051334">
    <property type="entry name" value="SRPK"/>
</dbReference>
<dbReference type="Gene3D" id="3.30.200.20">
    <property type="entry name" value="Phosphorylase Kinase, domain 1"/>
    <property type="match status" value="1"/>
</dbReference>
<evidence type="ECO:0000256" key="8">
    <source>
        <dbReference type="ARBA" id="ARBA00048679"/>
    </source>
</evidence>
<keyword evidence="4 9" id="KW-0547">Nucleotide-binding</keyword>
<keyword evidence="6 9" id="KW-0067">ATP-binding</keyword>